<dbReference type="InterPro" id="IPR050555">
    <property type="entry name" value="Bact_Solute-Bind_Prot2"/>
</dbReference>
<gene>
    <name evidence="4" type="ORF">UFOPK2907_01405</name>
</gene>
<dbReference type="Pfam" id="PF13407">
    <property type="entry name" value="Peripla_BP_4"/>
    <property type="match status" value="1"/>
</dbReference>
<accession>A0A6J6WM98</accession>
<evidence type="ECO:0000256" key="2">
    <source>
        <dbReference type="ARBA" id="ARBA00022729"/>
    </source>
</evidence>
<dbReference type="EMBL" id="CAEZZR010000182">
    <property type="protein sequence ID" value="CAB4785059.1"/>
    <property type="molecule type" value="Genomic_DNA"/>
</dbReference>
<dbReference type="AlphaFoldDB" id="A0A6J6WM98"/>
<name>A0A6J6WM98_9ZZZZ</name>
<dbReference type="InterPro" id="IPR025997">
    <property type="entry name" value="SBP_2_dom"/>
</dbReference>
<dbReference type="PANTHER" id="PTHR30036">
    <property type="entry name" value="D-XYLOSE-BINDING PERIPLASMIC PROTEIN"/>
    <property type="match status" value="1"/>
</dbReference>
<dbReference type="PANTHER" id="PTHR30036:SF1">
    <property type="entry name" value="D-XYLOSE-BINDING PERIPLASMIC PROTEIN"/>
    <property type="match status" value="1"/>
</dbReference>
<dbReference type="SUPFAM" id="SSF53822">
    <property type="entry name" value="Periplasmic binding protein-like I"/>
    <property type="match status" value="1"/>
</dbReference>
<sequence>MLRRSSFKLIALSVISLVLISGCSKSDTTSTASDAAATDKGRVCVILPDSASSPIWENVHRPVLNEGFTAAGYTTDIQNANGDTNKFATIGAQMLSSGCKLMLIVDLEGAGIQVATKAKAQGIPVIALDRPMLEADYFVSYDNFKIGEIQGQSVVDALVEQGKDVSKMNVVYVSGDPTDGTVKLLHDGANKALTAAGLVKPAGETQGTWDGAKAGTYFEQMYTKLNGKVDAVWVANDTNAAAVITILDKYGKKIPVSGQDSTDAGLQNVLLGKQSATVNTAGHAEPLAAIKAGLDILAGNVPAYTEKQDGVPFVKVDPQVVHADNVKELIASGQVLAANICTTAELKTACTKYGVS</sequence>
<comment type="subcellular location">
    <subcellularLocation>
        <location evidence="1">Cell envelope</location>
    </subcellularLocation>
</comment>
<proteinExistence type="predicted"/>
<evidence type="ECO:0000259" key="3">
    <source>
        <dbReference type="Pfam" id="PF13407"/>
    </source>
</evidence>
<protein>
    <submittedName>
        <fullName evidence="4">Unannotated protein</fullName>
    </submittedName>
</protein>
<keyword evidence="2" id="KW-0732">Signal</keyword>
<reference evidence="4" key="1">
    <citation type="submission" date="2020-05" db="EMBL/GenBank/DDBJ databases">
        <authorList>
            <person name="Chiriac C."/>
            <person name="Salcher M."/>
            <person name="Ghai R."/>
            <person name="Kavagutti S V."/>
        </authorList>
    </citation>
    <scope>NUCLEOTIDE SEQUENCE</scope>
</reference>
<evidence type="ECO:0000256" key="1">
    <source>
        <dbReference type="ARBA" id="ARBA00004196"/>
    </source>
</evidence>
<feature type="domain" description="Periplasmic binding protein" evidence="3">
    <location>
        <begin position="46"/>
        <end position="299"/>
    </location>
</feature>
<dbReference type="GO" id="GO:0030246">
    <property type="term" value="F:carbohydrate binding"/>
    <property type="evidence" value="ECO:0007669"/>
    <property type="project" value="TreeGrafter"/>
</dbReference>
<evidence type="ECO:0000313" key="4">
    <source>
        <dbReference type="EMBL" id="CAB4785059.1"/>
    </source>
</evidence>
<dbReference type="InterPro" id="IPR028082">
    <property type="entry name" value="Peripla_BP_I"/>
</dbReference>
<dbReference type="Gene3D" id="3.40.50.2300">
    <property type="match status" value="2"/>
</dbReference>
<organism evidence="4">
    <name type="scientific">freshwater metagenome</name>
    <dbReference type="NCBI Taxonomy" id="449393"/>
    <lineage>
        <taxon>unclassified sequences</taxon>
        <taxon>metagenomes</taxon>
        <taxon>ecological metagenomes</taxon>
    </lineage>
</organism>
<dbReference type="PROSITE" id="PS51257">
    <property type="entry name" value="PROKAR_LIPOPROTEIN"/>
    <property type="match status" value="1"/>
</dbReference>
<dbReference type="GO" id="GO:0030288">
    <property type="term" value="C:outer membrane-bounded periplasmic space"/>
    <property type="evidence" value="ECO:0007669"/>
    <property type="project" value="TreeGrafter"/>
</dbReference>